<organism evidence="3 4">
    <name type="scientific">Pullulanibacillus camelliae</name>
    <dbReference type="NCBI Taxonomy" id="1707096"/>
    <lineage>
        <taxon>Bacteria</taxon>
        <taxon>Bacillati</taxon>
        <taxon>Bacillota</taxon>
        <taxon>Bacilli</taxon>
        <taxon>Bacillales</taxon>
        <taxon>Sporolactobacillaceae</taxon>
        <taxon>Pullulanibacillus</taxon>
    </lineage>
</organism>
<dbReference type="SUPFAM" id="SSF51419">
    <property type="entry name" value="PLP-binding barrel"/>
    <property type="match status" value="1"/>
</dbReference>
<evidence type="ECO:0000259" key="2">
    <source>
        <dbReference type="Pfam" id="PF21279"/>
    </source>
</evidence>
<dbReference type="RefSeq" id="WP_188698597.1">
    <property type="nucleotide sequence ID" value="NZ_BMIR01000029.1"/>
</dbReference>
<evidence type="ECO:0000313" key="3">
    <source>
        <dbReference type="EMBL" id="GGE55385.1"/>
    </source>
</evidence>
<dbReference type="EMBL" id="BMIR01000029">
    <property type="protein sequence ID" value="GGE55385.1"/>
    <property type="molecule type" value="Genomic_DNA"/>
</dbReference>
<accession>A0A8J2YNK4</accession>
<comment type="caution">
    <text evidence="3">The sequence shown here is derived from an EMBL/GenBank/DDBJ whole genome shotgun (WGS) entry which is preliminary data.</text>
</comment>
<proteinExistence type="predicted"/>
<evidence type="ECO:0000259" key="1">
    <source>
        <dbReference type="Pfam" id="PF01168"/>
    </source>
</evidence>
<reference evidence="3" key="1">
    <citation type="journal article" date="2014" name="Int. J. Syst. Evol. Microbiol.">
        <title>Complete genome sequence of Corynebacterium casei LMG S-19264T (=DSM 44701T), isolated from a smear-ripened cheese.</title>
        <authorList>
            <consortium name="US DOE Joint Genome Institute (JGI-PGF)"/>
            <person name="Walter F."/>
            <person name="Albersmeier A."/>
            <person name="Kalinowski J."/>
            <person name="Ruckert C."/>
        </authorList>
    </citation>
    <scope>NUCLEOTIDE SEQUENCE</scope>
    <source>
        <strain evidence="3">CGMCC 1.15371</strain>
    </source>
</reference>
<dbReference type="CDD" id="cd06811">
    <property type="entry name" value="PLPDE_III_yhfX_like"/>
    <property type="match status" value="1"/>
</dbReference>
<dbReference type="InterPro" id="IPR029066">
    <property type="entry name" value="PLP-binding_barrel"/>
</dbReference>
<dbReference type="AlphaFoldDB" id="A0A8J2YNK4"/>
<protein>
    <submittedName>
        <fullName evidence="3">Amino-acid racemase</fullName>
    </submittedName>
</protein>
<reference evidence="3" key="2">
    <citation type="submission" date="2020-09" db="EMBL/GenBank/DDBJ databases">
        <authorList>
            <person name="Sun Q."/>
            <person name="Zhou Y."/>
        </authorList>
    </citation>
    <scope>NUCLEOTIDE SEQUENCE</scope>
    <source>
        <strain evidence="3">CGMCC 1.15371</strain>
    </source>
</reference>
<dbReference type="Pfam" id="PF21279">
    <property type="entry name" value="YhfX-like_C"/>
    <property type="match status" value="1"/>
</dbReference>
<dbReference type="Gene3D" id="2.40.37.30">
    <property type="match status" value="2"/>
</dbReference>
<evidence type="ECO:0000313" key="4">
    <source>
        <dbReference type="Proteomes" id="UP000628775"/>
    </source>
</evidence>
<gene>
    <name evidence="3" type="ORF">GCM10011391_37990</name>
</gene>
<sequence>MFLHTTQARNPELLETAGYFHRKGLISPNTYVIDYDAVQKNARKIAVEASRQGVECYFMTKQIGRNPLLAHGIMEAGLQKAVAVDPWEARVLGKHGIPIGHVGHLVQIPQHMMKEMLSLSPEVVTVFSYENAKVVSQAAMSLGYSQDILLRVVDRSDFLYPGQKGGIFLDALEEEIQKIAALPGVHIKGATNFPCLLVKQGKVEPTQNFKTLQQAGRILKERGFHDLQINTPSATSTTTLPLIKEMGGTQGEPGHALTGTTPLHAQTEQPEIPAMVYVSEISHLFDGYAHVFGGGFYPRSHVHHALVGRPGHWKEVDVIANEPGSIDYYGTLATDEASVGDTVLYAFRTQIFVTNAQVAVVSGIGHHPQLLGLFDSQGQKLI</sequence>
<feature type="domain" description="YhfX-like C-terminal" evidence="2">
    <location>
        <begin position="276"/>
        <end position="366"/>
    </location>
</feature>
<name>A0A8J2YNK4_9BACL</name>
<dbReference type="Pfam" id="PF01168">
    <property type="entry name" value="Ala_racemase_N"/>
    <property type="match status" value="1"/>
</dbReference>
<keyword evidence="4" id="KW-1185">Reference proteome</keyword>
<dbReference type="InterPro" id="IPR001608">
    <property type="entry name" value="Ala_racemase_N"/>
</dbReference>
<feature type="domain" description="Alanine racemase N-terminal" evidence="1">
    <location>
        <begin position="33"/>
        <end position="262"/>
    </location>
</feature>
<dbReference type="Proteomes" id="UP000628775">
    <property type="component" value="Unassembled WGS sequence"/>
</dbReference>
<dbReference type="InterPro" id="IPR048449">
    <property type="entry name" value="YhfX-like_C"/>
</dbReference>